<accession>A0ABT7VV20</accession>
<protein>
    <recommendedName>
        <fullName evidence="3">Transposase</fullName>
    </recommendedName>
</protein>
<name>A0ABT7VV20_9GAMM</name>
<evidence type="ECO:0000313" key="1">
    <source>
        <dbReference type="EMBL" id="MDM8563411.1"/>
    </source>
</evidence>
<evidence type="ECO:0000313" key="2">
    <source>
        <dbReference type="Proteomes" id="UP001171945"/>
    </source>
</evidence>
<comment type="caution">
    <text evidence="1">The sequence shown here is derived from an EMBL/GenBank/DDBJ whole genome shotgun (WGS) entry which is preliminary data.</text>
</comment>
<organism evidence="1 2">
    <name type="scientific">Candidatus Marithioploca araucensis</name>
    <dbReference type="NCBI Taxonomy" id="70273"/>
    <lineage>
        <taxon>Bacteria</taxon>
        <taxon>Pseudomonadati</taxon>
        <taxon>Pseudomonadota</taxon>
        <taxon>Gammaproteobacteria</taxon>
        <taxon>Thiotrichales</taxon>
        <taxon>Thiotrichaceae</taxon>
        <taxon>Candidatus Marithioploca</taxon>
    </lineage>
</organism>
<sequence>WENADGHKYILLIQELGIKMVLEAHTSLRGAMKCFELFAQYFPIQNWLHSEGLYELQQKLPHRTDRAWIIDCTIKIGTKKCFLIAGVTHAHLSKHGFNLQHNDVQVLRMEIVSQLNGEIVCQYLEELSQEIGIPQQIVSDHGNDIKKGKVLSYFVTLIANQYTPMT</sequence>
<reference evidence="1" key="1">
    <citation type="submission" date="2023-06" db="EMBL/GenBank/DDBJ databases">
        <title>Uncultivated large filamentous bacteria from sulfidic sediments reveal new species and different genomic features in energy metabolism and defense.</title>
        <authorList>
            <person name="Fonseca A."/>
        </authorList>
    </citation>
    <scope>NUCLEOTIDE SEQUENCE</scope>
    <source>
        <strain evidence="1">HSG4</strain>
    </source>
</reference>
<proteinExistence type="predicted"/>
<dbReference type="EMBL" id="JAUCGM010000621">
    <property type="protein sequence ID" value="MDM8563411.1"/>
    <property type="molecule type" value="Genomic_DNA"/>
</dbReference>
<dbReference type="Proteomes" id="UP001171945">
    <property type="component" value="Unassembled WGS sequence"/>
</dbReference>
<keyword evidence="2" id="KW-1185">Reference proteome</keyword>
<gene>
    <name evidence="1" type="ORF">QUF54_08670</name>
</gene>
<feature type="non-terminal residue" evidence="1">
    <location>
        <position position="1"/>
    </location>
</feature>
<evidence type="ECO:0008006" key="3">
    <source>
        <dbReference type="Google" id="ProtNLM"/>
    </source>
</evidence>